<gene>
    <name evidence="1" type="ORF">FC43_GL000954</name>
</gene>
<reference evidence="1 2" key="1">
    <citation type="journal article" date="2015" name="Genome Announc.">
        <title>Expanding the biotechnology potential of lactobacilli through comparative genomics of 213 strains and associated genera.</title>
        <authorList>
            <person name="Sun Z."/>
            <person name="Harris H.M."/>
            <person name="McCann A."/>
            <person name="Guo C."/>
            <person name="Argimon S."/>
            <person name="Zhang W."/>
            <person name="Yang X."/>
            <person name="Jeffery I.B."/>
            <person name="Cooney J.C."/>
            <person name="Kagawa T.F."/>
            <person name="Liu W."/>
            <person name="Song Y."/>
            <person name="Salvetti E."/>
            <person name="Wrobel A."/>
            <person name="Rasinkangas P."/>
            <person name="Parkhill J."/>
            <person name="Rea M.C."/>
            <person name="O'Sullivan O."/>
            <person name="Ritari J."/>
            <person name="Douillard F.P."/>
            <person name="Paul Ross R."/>
            <person name="Yang R."/>
            <person name="Briner A.E."/>
            <person name="Felis G.E."/>
            <person name="de Vos W.M."/>
            <person name="Barrangou R."/>
            <person name="Klaenhammer T.R."/>
            <person name="Caufield P.W."/>
            <person name="Cui Y."/>
            <person name="Zhang H."/>
            <person name="O'Toole P.W."/>
        </authorList>
    </citation>
    <scope>NUCLEOTIDE SEQUENCE [LARGE SCALE GENOMIC DNA]</scope>
    <source>
        <strain evidence="1 2">DSM 15946</strain>
    </source>
</reference>
<evidence type="ECO:0000313" key="1">
    <source>
        <dbReference type="EMBL" id="KRL87639.1"/>
    </source>
</evidence>
<accession>A0A0R1U2S3</accession>
<dbReference type="RefSeq" id="WP_019205580.1">
    <property type="nucleotide sequence ID" value="NZ_AZFK01000088.1"/>
</dbReference>
<dbReference type="GeneID" id="82934790"/>
<dbReference type="AlphaFoldDB" id="A0A0R1U2S3"/>
<dbReference type="PATRIC" id="fig|1423760.3.peg.985"/>
<dbReference type="Proteomes" id="UP000050816">
    <property type="component" value="Unassembled WGS sequence"/>
</dbReference>
<proteinExistence type="predicted"/>
<sequence length="53" mass="6131">MQEFTHWLQLASQPGASLATEKQLQQQMVRLGFDRSDFEALLAVVVELRVWEV</sequence>
<protein>
    <submittedName>
        <fullName evidence="1">Uncharacterized protein</fullName>
    </submittedName>
</protein>
<dbReference type="EMBL" id="AZFK01000088">
    <property type="protein sequence ID" value="KRL87639.1"/>
    <property type="molecule type" value="Genomic_DNA"/>
</dbReference>
<comment type="caution">
    <text evidence="1">The sequence shown here is derived from an EMBL/GenBank/DDBJ whole genome shotgun (WGS) entry which is preliminary data.</text>
</comment>
<organism evidence="1 2">
    <name type="scientific">Limosilactobacillus ingluviei DSM 15946</name>
    <dbReference type="NCBI Taxonomy" id="1423760"/>
    <lineage>
        <taxon>Bacteria</taxon>
        <taxon>Bacillati</taxon>
        <taxon>Bacillota</taxon>
        <taxon>Bacilli</taxon>
        <taxon>Lactobacillales</taxon>
        <taxon>Lactobacillaceae</taxon>
        <taxon>Limosilactobacillus</taxon>
    </lineage>
</organism>
<name>A0A0R1U2S3_9LACO</name>
<evidence type="ECO:0000313" key="2">
    <source>
        <dbReference type="Proteomes" id="UP000050816"/>
    </source>
</evidence>